<name>F4PTA2_CACFS</name>
<dbReference type="OrthoDB" id="20747at2759"/>
<keyword evidence="3" id="KW-1185">Reference proteome</keyword>
<feature type="region of interest" description="Disordered" evidence="1">
    <location>
        <begin position="397"/>
        <end position="489"/>
    </location>
</feature>
<protein>
    <submittedName>
        <fullName evidence="2">Uncharacterized protein</fullName>
    </submittedName>
</protein>
<dbReference type="STRING" id="1054147.F4PTA2"/>
<sequence length="664" mass="74512">MNIKTLQSMAPIDGGDNHPPCQNDYACILASMMTKPESPDASGDLIDRQLSVENTPKLLAKMVHHPQHPSRQDHHQQSPMTKSVTTATTTIIPSPTSVFQPTTSTSSSTSTLTSNSSNHSSFNNLTVLVNESSPSTKITTTSSSSPVTTSAAPNTCTSADSTSDSYSSPTICENQPTVPSMDSFKCDRPQCMLCLRGCPTLVIRNPTWSTIMRVVFYTLSRSYPHQPYFNLRADVYNWMDEHWNYLCKPSHKDRDNNWRKQVQDMLSHSKNLFESGTEHFRQNGFWRLKPSIDIDPWTIKKPPRDKSKIPLKKRSLSENDLGNHLKRKSKSESDDESEPDLPIDELNIRDFLVKNDEDVKRELDMVTEEIRKAKNKMKALWQHMGGTSSPIFEENEMVEEDEDEGYSSPPSHPKKRMLMVSPPTFSSLRNSDQVAPQMMSPKSFHAPPPPPPPSPSSYSIQNIMNPCPPSPTSPPPSPSHYVSPSSNQNQRLRLTKSLPSLATCIPHSPSMTITNSLVQILPSPSPSPSHSSSSSYPNAPPVPIFLHQKQQPPPQYQQQQANGFILNQHPHHPQHLHQMQLQQLHIQQQQQQQQQQYHQYAHQLQLNGQNYCASVPINAPQQQQQQSNNNSSCNPTPTSTPLLVPNKLEPKSQSSITYIIDINN</sequence>
<feature type="compositionally biased region" description="Low complexity" evidence="1">
    <location>
        <begin position="81"/>
        <end position="170"/>
    </location>
</feature>
<dbReference type="EMBL" id="GL883010">
    <property type="protein sequence ID" value="EGG20838.1"/>
    <property type="molecule type" value="Genomic_DNA"/>
</dbReference>
<reference evidence="3" key="1">
    <citation type="journal article" date="2011" name="Genome Res.">
        <title>Phylogeny-wide analysis of social amoeba genomes highlights ancient origins for complex intercellular communication.</title>
        <authorList>
            <person name="Heidel A.J."/>
            <person name="Lawal H.M."/>
            <person name="Felder M."/>
            <person name="Schilde C."/>
            <person name="Helps N.R."/>
            <person name="Tunggal B."/>
            <person name="Rivero F."/>
            <person name="John U."/>
            <person name="Schleicher M."/>
            <person name="Eichinger L."/>
            <person name="Platzer M."/>
            <person name="Noegel A.A."/>
            <person name="Schaap P."/>
            <person name="Gloeckner G."/>
        </authorList>
    </citation>
    <scope>NUCLEOTIDE SEQUENCE [LARGE SCALE GENOMIC DNA]</scope>
    <source>
        <strain evidence="3">SH3</strain>
    </source>
</reference>
<dbReference type="Proteomes" id="UP000007797">
    <property type="component" value="Unassembled WGS sequence"/>
</dbReference>
<feature type="compositionally biased region" description="Polar residues" evidence="1">
    <location>
        <begin position="423"/>
        <end position="434"/>
    </location>
</feature>
<organism evidence="2 3">
    <name type="scientific">Cavenderia fasciculata</name>
    <name type="common">Slime mold</name>
    <name type="synonym">Dictyostelium fasciculatum</name>
    <dbReference type="NCBI Taxonomy" id="261658"/>
    <lineage>
        <taxon>Eukaryota</taxon>
        <taxon>Amoebozoa</taxon>
        <taxon>Evosea</taxon>
        <taxon>Eumycetozoa</taxon>
        <taxon>Dictyostelia</taxon>
        <taxon>Acytosteliales</taxon>
        <taxon>Cavenderiaceae</taxon>
        <taxon>Cavenderia</taxon>
    </lineage>
</organism>
<accession>F4PTA2</accession>
<feature type="region of interest" description="Disordered" evidence="1">
    <location>
        <begin position="620"/>
        <end position="648"/>
    </location>
</feature>
<feature type="region of interest" description="Disordered" evidence="1">
    <location>
        <begin position="519"/>
        <end position="558"/>
    </location>
</feature>
<dbReference type="AlphaFoldDB" id="F4PTA2"/>
<feature type="compositionally biased region" description="Low complexity" evidence="1">
    <location>
        <begin position="528"/>
        <end position="537"/>
    </location>
</feature>
<feature type="compositionally biased region" description="Low complexity" evidence="1">
    <location>
        <begin position="620"/>
        <end position="641"/>
    </location>
</feature>
<dbReference type="Gene3D" id="3.90.980.20">
    <property type="match status" value="1"/>
</dbReference>
<evidence type="ECO:0000313" key="3">
    <source>
        <dbReference type="Proteomes" id="UP000007797"/>
    </source>
</evidence>
<feature type="compositionally biased region" description="Pro residues" evidence="1">
    <location>
        <begin position="466"/>
        <end position="478"/>
    </location>
</feature>
<feature type="region of interest" description="Disordered" evidence="1">
    <location>
        <begin position="63"/>
        <end position="172"/>
    </location>
</feature>
<evidence type="ECO:0000313" key="2">
    <source>
        <dbReference type="EMBL" id="EGG20838.1"/>
    </source>
</evidence>
<feature type="compositionally biased region" description="Acidic residues" evidence="1">
    <location>
        <begin position="333"/>
        <end position="342"/>
    </location>
</feature>
<dbReference type="KEGG" id="dfa:DFA_00703"/>
<feature type="compositionally biased region" description="Pro residues" evidence="1">
    <location>
        <begin position="446"/>
        <end position="455"/>
    </location>
</feature>
<proteinExistence type="predicted"/>
<dbReference type="GeneID" id="14874165"/>
<evidence type="ECO:0000256" key="1">
    <source>
        <dbReference type="SAM" id="MobiDB-lite"/>
    </source>
</evidence>
<feature type="region of interest" description="Disordered" evidence="1">
    <location>
        <begin position="297"/>
        <end position="342"/>
    </location>
</feature>
<gene>
    <name evidence="2" type="ORF">DFA_00703</name>
</gene>
<dbReference type="RefSeq" id="XP_004358688.1">
    <property type="nucleotide sequence ID" value="XM_004358631.1"/>
</dbReference>